<dbReference type="PANTHER" id="PTHR18964">
    <property type="entry name" value="ROK (REPRESSOR, ORF, KINASE) FAMILY"/>
    <property type="match status" value="1"/>
</dbReference>
<evidence type="ECO:0000256" key="1">
    <source>
        <dbReference type="ARBA" id="ARBA00002486"/>
    </source>
</evidence>
<evidence type="ECO:0000313" key="4">
    <source>
        <dbReference type="EMBL" id="MCU9595816.1"/>
    </source>
</evidence>
<comment type="caution">
    <text evidence="4">The sequence shown here is derived from an EMBL/GenBank/DDBJ whole genome shotgun (WGS) entry which is preliminary data.</text>
</comment>
<dbReference type="SUPFAM" id="SSF53067">
    <property type="entry name" value="Actin-like ATPase domain"/>
    <property type="match status" value="1"/>
</dbReference>
<dbReference type="Gene3D" id="1.10.10.10">
    <property type="entry name" value="Winged helix-like DNA-binding domain superfamily/Winged helix DNA-binding domain"/>
    <property type="match status" value="1"/>
</dbReference>
<dbReference type="PANTHER" id="PTHR18964:SF149">
    <property type="entry name" value="BIFUNCTIONAL UDP-N-ACETYLGLUCOSAMINE 2-EPIMERASE_N-ACETYLMANNOSAMINE KINASE"/>
    <property type="match status" value="1"/>
</dbReference>
<dbReference type="InterPro" id="IPR036390">
    <property type="entry name" value="WH_DNA-bd_sf"/>
</dbReference>
<dbReference type="RefSeq" id="WP_263062378.1">
    <property type="nucleotide sequence ID" value="NZ_JAOUSE010000080.1"/>
</dbReference>
<sequence length="392" mass="42861">MSIQTGNHQLVKKINKNLVLDMIIHYAPISRADISQKSGLNKGTVSSLVTELMDEQLILESGPGKSSGGRRPVMLLFNERAGFSIGIDLGVNYILGVLTDLKGKNLVEINRKLNVRTYDEVLTFLKSIIQELMQAAPKSPYGIVGIGIGVPGLVDHDGRILTAPNFGWKNQYLKRDIENEFNIPVIIENEASAGAYGEKLYGAGNDSNHMLYVSAGIGIGVGIIINGELYSGKEGFSGEFGHTIIQVNGKDCPCGSSGCWELYASEKALLDEAKRLSLPNVTEETLSIELLDKLAKQGNEDIINLFNTIGTYLAVGINNIIHTFNPDKIIIGNRLVIAKDWLKKPIEKFINKNTMKYHQDQLDISFSKLTTYSSALGVSALSIESFLKSSLN</sequence>
<keyword evidence="5" id="KW-1185">Reference proteome</keyword>
<keyword evidence="3" id="KW-0119">Carbohydrate metabolism</keyword>
<organism evidence="4 5">
    <name type="scientific">Pallidibacillus thermolactis</name>
    <dbReference type="NCBI Taxonomy" id="251051"/>
    <lineage>
        <taxon>Bacteria</taxon>
        <taxon>Bacillati</taxon>
        <taxon>Bacillota</taxon>
        <taxon>Bacilli</taxon>
        <taxon>Bacillales</taxon>
        <taxon>Bacillaceae</taxon>
        <taxon>Pallidibacillus</taxon>
    </lineage>
</organism>
<name>A0ABT2WLG8_9BACI</name>
<dbReference type="Pfam" id="PF00480">
    <property type="entry name" value="ROK"/>
    <property type="match status" value="1"/>
</dbReference>
<dbReference type="CDD" id="cd24076">
    <property type="entry name" value="ASKHA_ATPase_ROK_BsXylR-like"/>
    <property type="match status" value="1"/>
</dbReference>
<keyword evidence="3" id="KW-0859">Xylose metabolism</keyword>
<dbReference type="Gene3D" id="3.30.420.40">
    <property type="match status" value="2"/>
</dbReference>
<protein>
    <submittedName>
        <fullName evidence="4">ROK family transcriptional regulator</fullName>
    </submittedName>
</protein>
<gene>
    <name evidence="4" type="ORF">OEV82_15510</name>
</gene>
<dbReference type="EMBL" id="JAOUSE010000080">
    <property type="protein sequence ID" value="MCU9595816.1"/>
    <property type="molecule type" value="Genomic_DNA"/>
</dbReference>
<evidence type="ECO:0000313" key="5">
    <source>
        <dbReference type="Proteomes" id="UP001208656"/>
    </source>
</evidence>
<dbReference type="InterPro" id="IPR036388">
    <property type="entry name" value="WH-like_DNA-bd_sf"/>
</dbReference>
<comment type="function">
    <text evidence="1">Transcriptional repressor of xylose-utilizing enzymes.</text>
</comment>
<dbReference type="SUPFAM" id="SSF46785">
    <property type="entry name" value="Winged helix' DNA-binding domain"/>
    <property type="match status" value="1"/>
</dbReference>
<dbReference type="InterPro" id="IPR043129">
    <property type="entry name" value="ATPase_NBD"/>
</dbReference>
<evidence type="ECO:0000256" key="2">
    <source>
        <dbReference type="ARBA" id="ARBA00006479"/>
    </source>
</evidence>
<dbReference type="InterPro" id="IPR000600">
    <property type="entry name" value="ROK"/>
</dbReference>
<accession>A0ABT2WLG8</accession>
<reference evidence="4 5" key="1">
    <citation type="submission" date="2022-10" db="EMBL/GenBank/DDBJ databases">
        <title>Description of Fervidibacillus gen. nov. in the family Fervidibacillaceae fam. nov. with two species, Fervidibacillus albus sp. nov., and Fervidibacillus halotolerans sp. nov., isolated from tidal flat sediments.</title>
        <authorList>
            <person name="Kwon K.K."/>
            <person name="Yang S.-H."/>
        </authorList>
    </citation>
    <scope>NUCLEOTIDE SEQUENCE [LARGE SCALE GENOMIC DNA]</scope>
    <source>
        <strain evidence="4 5">DSM 23332</strain>
    </source>
</reference>
<evidence type="ECO:0000256" key="3">
    <source>
        <dbReference type="ARBA" id="ARBA00022629"/>
    </source>
</evidence>
<comment type="similarity">
    <text evidence="2">Belongs to the ROK (NagC/XylR) family.</text>
</comment>
<proteinExistence type="inferred from homology"/>
<dbReference type="Proteomes" id="UP001208656">
    <property type="component" value="Unassembled WGS sequence"/>
</dbReference>